<sequence length="435" mass="47774">MVIINPSFATQPAAFNRPAGPAPVLAIDRVLTAVVVGQRAEHLYELASGNLKLMAESQTALRHGEKLLLQVTGKDHKQRPQLQILKGEIGLIQSQLRAALPQQQSVSHLLANLGKLSNLPKQHPLATLGKEFIEAIASKAQSSNPAELRQAIMQSGLFLESQLAQGKTPTGDLKQALLKLSRQITTQLAASKPATESTIHGDGSITKQSTLAKEYAPQSRSSPLLNSGYPNNKTSVEHYPQNVADKPTKPELPGELRPQSRQGASIQFADAELEVLQQVLRDVRGSLARQESHQLLHLQQSDKSQTQYMVELPVRGNDGIDVWQLHLHKFEQTEHEQQHAEKSADKPQHSWAINLSFDLPGLGPICVRVSQTPELDIRFTAENKATSELIERRQHELVHALEAQGVSTQTIQCRSEKITINASEAYANALLDTQA</sequence>
<evidence type="ECO:0000259" key="2">
    <source>
        <dbReference type="Pfam" id="PF02120"/>
    </source>
</evidence>
<feature type="compositionally biased region" description="Polar residues" evidence="1">
    <location>
        <begin position="218"/>
        <end position="234"/>
    </location>
</feature>
<reference evidence="3" key="1">
    <citation type="submission" date="2021-07" db="EMBL/GenBank/DDBJ databases">
        <title>Zhongshania sp. CAU 1632 isolated from seawater.</title>
        <authorList>
            <person name="Kim W."/>
        </authorList>
    </citation>
    <scope>NUCLEOTIDE SEQUENCE</scope>
    <source>
        <strain evidence="3">CAU 1632</strain>
    </source>
</reference>
<feature type="domain" description="Flagellar hook-length control protein-like C-terminal" evidence="2">
    <location>
        <begin position="343"/>
        <end position="415"/>
    </location>
</feature>
<dbReference type="InterPro" id="IPR021136">
    <property type="entry name" value="Flagellar_hook_control-like_C"/>
</dbReference>
<comment type="caution">
    <text evidence="3">The sequence shown here is derived from an EMBL/GenBank/DDBJ whole genome shotgun (WGS) entry which is preliminary data.</text>
</comment>
<evidence type="ECO:0000256" key="1">
    <source>
        <dbReference type="SAM" id="MobiDB-lite"/>
    </source>
</evidence>
<feature type="region of interest" description="Disordered" evidence="1">
    <location>
        <begin position="189"/>
        <end position="262"/>
    </location>
</feature>
<keyword evidence="4" id="KW-1185">Reference proteome</keyword>
<dbReference type="EMBL" id="JAHWDQ010000001">
    <property type="protein sequence ID" value="MBW2939664.1"/>
    <property type="molecule type" value="Genomic_DNA"/>
</dbReference>
<name>A0ABS6VMW4_9GAMM</name>
<dbReference type="RefSeq" id="WP_219041910.1">
    <property type="nucleotide sequence ID" value="NZ_JAHWDQ010000001.1"/>
</dbReference>
<gene>
    <name evidence="3" type="ORF">KXJ70_02690</name>
</gene>
<proteinExistence type="predicted"/>
<dbReference type="Proteomes" id="UP001166291">
    <property type="component" value="Unassembled WGS sequence"/>
</dbReference>
<feature type="compositionally biased region" description="Polar residues" evidence="1">
    <location>
        <begin position="189"/>
        <end position="198"/>
    </location>
</feature>
<keyword evidence="3" id="KW-0282">Flagellum</keyword>
<organism evidence="3 4">
    <name type="scientific">Zhongshania aquimaris</name>
    <dbReference type="NCBI Taxonomy" id="2857107"/>
    <lineage>
        <taxon>Bacteria</taxon>
        <taxon>Pseudomonadati</taxon>
        <taxon>Pseudomonadota</taxon>
        <taxon>Gammaproteobacteria</taxon>
        <taxon>Cellvibrionales</taxon>
        <taxon>Spongiibacteraceae</taxon>
        <taxon>Zhongshania</taxon>
    </lineage>
</organism>
<keyword evidence="3" id="KW-0966">Cell projection</keyword>
<evidence type="ECO:0000313" key="4">
    <source>
        <dbReference type="Proteomes" id="UP001166291"/>
    </source>
</evidence>
<dbReference type="Pfam" id="PF02120">
    <property type="entry name" value="Flg_hook"/>
    <property type="match status" value="1"/>
</dbReference>
<keyword evidence="3" id="KW-0969">Cilium</keyword>
<evidence type="ECO:0000313" key="3">
    <source>
        <dbReference type="EMBL" id="MBW2939664.1"/>
    </source>
</evidence>
<accession>A0ABS6VMW4</accession>
<protein>
    <submittedName>
        <fullName evidence="3">Flagellar hook-length control protein FliK</fullName>
    </submittedName>
</protein>